<keyword evidence="2" id="KW-1133">Transmembrane helix</keyword>
<evidence type="ECO:0000313" key="3">
    <source>
        <dbReference type="EMBL" id="RMX50335.1"/>
    </source>
</evidence>
<organism evidence="3 4">
    <name type="scientific">Pocillopora damicornis</name>
    <name type="common">Cauliflower coral</name>
    <name type="synonym">Millepora damicornis</name>
    <dbReference type="NCBI Taxonomy" id="46731"/>
    <lineage>
        <taxon>Eukaryota</taxon>
        <taxon>Metazoa</taxon>
        <taxon>Cnidaria</taxon>
        <taxon>Anthozoa</taxon>
        <taxon>Hexacorallia</taxon>
        <taxon>Scleractinia</taxon>
        <taxon>Astrocoeniina</taxon>
        <taxon>Pocilloporidae</taxon>
        <taxon>Pocillopora</taxon>
    </lineage>
</organism>
<dbReference type="AlphaFoldDB" id="A0A3M6U9G9"/>
<dbReference type="Proteomes" id="UP000275408">
    <property type="component" value="Unassembled WGS sequence"/>
</dbReference>
<accession>A0A3M6U9G9</accession>
<protein>
    <submittedName>
        <fullName evidence="3">Uncharacterized protein</fullName>
    </submittedName>
</protein>
<sequence>MPSAHQVVEQNDGDTAELCIERLLTKLSEVEIVMTAHERRANQMRKERDAANATKERLQKEITKMKSILLRNKWSSAVQDVGITEEQENADGSFEGGKPEDMNYDLAMKRRRRGSLPVASMRRRGSADHHKDLRKLLDKRSDELLQQRQQYRIFENRFKQEELRCRRLEQDTERLKQLLVDLLSIHSRYHRSYMFPCSKVTGVVISVLIALTMIGIIVFHINEIRF</sequence>
<gene>
    <name evidence="3" type="ORF">pdam_00006953</name>
</gene>
<feature type="coiled-coil region" evidence="1">
    <location>
        <begin position="20"/>
        <end position="68"/>
    </location>
</feature>
<keyword evidence="4" id="KW-1185">Reference proteome</keyword>
<dbReference type="EMBL" id="RCHS01001985">
    <property type="protein sequence ID" value="RMX50335.1"/>
    <property type="molecule type" value="Genomic_DNA"/>
</dbReference>
<evidence type="ECO:0000313" key="4">
    <source>
        <dbReference type="Proteomes" id="UP000275408"/>
    </source>
</evidence>
<keyword evidence="2" id="KW-0812">Transmembrane</keyword>
<dbReference type="OrthoDB" id="5972148at2759"/>
<reference evidence="3 4" key="1">
    <citation type="journal article" date="2018" name="Sci. Rep.">
        <title>Comparative analysis of the Pocillopora damicornis genome highlights role of immune system in coral evolution.</title>
        <authorList>
            <person name="Cunning R."/>
            <person name="Bay R.A."/>
            <person name="Gillette P."/>
            <person name="Baker A.C."/>
            <person name="Traylor-Knowles N."/>
        </authorList>
    </citation>
    <scope>NUCLEOTIDE SEQUENCE [LARGE SCALE GENOMIC DNA]</scope>
    <source>
        <strain evidence="3">RSMAS</strain>
        <tissue evidence="3">Whole animal</tissue>
    </source>
</reference>
<name>A0A3M6U9G9_POCDA</name>
<evidence type="ECO:0000256" key="2">
    <source>
        <dbReference type="SAM" id="Phobius"/>
    </source>
</evidence>
<evidence type="ECO:0000256" key="1">
    <source>
        <dbReference type="SAM" id="Coils"/>
    </source>
</evidence>
<feature type="coiled-coil region" evidence="1">
    <location>
        <begin position="151"/>
        <end position="178"/>
    </location>
</feature>
<proteinExistence type="predicted"/>
<comment type="caution">
    <text evidence="3">The sequence shown here is derived from an EMBL/GenBank/DDBJ whole genome shotgun (WGS) entry which is preliminary data.</text>
</comment>
<feature type="transmembrane region" description="Helical" evidence="2">
    <location>
        <begin position="200"/>
        <end position="221"/>
    </location>
</feature>
<keyword evidence="2" id="KW-0472">Membrane</keyword>
<keyword evidence="1" id="KW-0175">Coiled coil</keyword>